<accession>A0A0A8XR79</accession>
<keyword evidence="1" id="KW-0472">Membrane</keyword>
<organism evidence="2">
    <name type="scientific">Arundo donax</name>
    <name type="common">Giant reed</name>
    <name type="synonym">Donax arundinaceus</name>
    <dbReference type="NCBI Taxonomy" id="35708"/>
    <lineage>
        <taxon>Eukaryota</taxon>
        <taxon>Viridiplantae</taxon>
        <taxon>Streptophyta</taxon>
        <taxon>Embryophyta</taxon>
        <taxon>Tracheophyta</taxon>
        <taxon>Spermatophyta</taxon>
        <taxon>Magnoliopsida</taxon>
        <taxon>Liliopsida</taxon>
        <taxon>Poales</taxon>
        <taxon>Poaceae</taxon>
        <taxon>PACMAD clade</taxon>
        <taxon>Arundinoideae</taxon>
        <taxon>Arundineae</taxon>
        <taxon>Arundo</taxon>
    </lineage>
</organism>
<keyword evidence="1" id="KW-0812">Transmembrane</keyword>
<dbReference type="AlphaFoldDB" id="A0A0A8XR79"/>
<reference evidence="2" key="2">
    <citation type="journal article" date="2015" name="Data Brief">
        <title>Shoot transcriptome of the giant reed, Arundo donax.</title>
        <authorList>
            <person name="Barrero R.A."/>
            <person name="Guerrero F.D."/>
            <person name="Moolhuijzen P."/>
            <person name="Goolsby J.A."/>
            <person name="Tidwell J."/>
            <person name="Bellgard S.E."/>
            <person name="Bellgard M.I."/>
        </authorList>
    </citation>
    <scope>NUCLEOTIDE SEQUENCE</scope>
    <source>
        <tissue evidence="2">Shoot tissue taken approximately 20 cm above the soil surface</tissue>
    </source>
</reference>
<evidence type="ECO:0000256" key="1">
    <source>
        <dbReference type="SAM" id="Phobius"/>
    </source>
</evidence>
<protein>
    <submittedName>
        <fullName evidence="2">Uncharacterized protein</fullName>
    </submittedName>
</protein>
<sequence>MYKPKCVRALFCMLFFSTGFLGWSF</sequence>
<evidence type="ECO:0000313" key="2">
    <source>
        <dbReference type="EMBL" id="JAD16346.1"/>
    </source>
</evidence>
<keyword evidence="1" id="KW-1133">Transmembrane helix</keyword>
<name>A0A0A8XR79_ARUDO</name>
<reference evidence="2" key="1">
    <citation type="submission" date="2014-09" db="EMBL/GenBank/DDBJ databases">
        <authorList>
            <person name="Magalhaes I.L.F."/>
            <person name="Oliveira U."/>
            <person name="Santos F.R."/>
            <person name="Vidigal T.H.D.A."/>
            <person name="Brescovit A.D."/>
            <person name="Santos A.J."/>
        </authorList>
    </citation>
    <scope>NUCLEOTIDE SEQUENCE</scope>
    <source>
        <tissue evidence="2">Shoot tissue taken approximately 20 cm above the soil surface</tissue>
    </source>
</reference>
<dbReference type="EMBL" id="GBRH01281549">
    <property type="protein sequence ID" value="JAD16346.1"/>
    <property type="molecule type" value="Transcribed_RNA"/>
</dbReference>
<proteinExistence type="predicted"/>
<feature type="transmembrane region" description="Helical" evidence="1">
    <location>
        <begin position="7"/>
        <end position="24"/>
    </location>
</feature>